<evidence type="ECO:0000256" key="9">
    <source>
        <dbReference type="ARBA" id="ARBA00022989"/>
    </source>
</evidence>
<evidence type="ECO:0000256" key="10">
    <source>
        <dbReference type="ARBA" id="ARBA00023065"/>
    </source>
</evidence>
<feature type="transmembrane region" description="Helical" evidence="14">
    <location>
        <begin position="109"/>
        <end position="132"/>
    </location>
</feature>
<dbReference type="GO" id="GO:0009236">
    <property type="term" value="P:cobalamin biosynthetic process"/>
    <property type="evidence" value="ECO:0007669"/>
    <property type="project" value="UniProtKB-UniRule"/>
</dbReference>
<comment type="subunit">
    <text evidence="14">Forms an energy-coupling factor (ECF) transporter complex composed of an ATP-binding protein (A component, CbiO), a transmembrane protein (T component, CbiQ) and 2 possible substrate-capture proteins (S components, CbiM and CbiN) of unknown stoichimetry.</text>
</comment>
<feature type="transmembrane region" description="Helical" evidence="14">
    <location>
        <begin position="139"/>
        <end position="160"/>
    </location>
</feature>
<comment type="function">
    <text evidence="14">Part of the energy-coupling factor (ECF) transporter complex CbiMNOQ involved in cobalt import.</text>
</comment>
<dbReference type="NCBIfam" id="TIGR00123">
    <property type="entry name" value="cbiM"/>
    <property type="match status" value="1"/>
</dbReference>
<evidence type="ECO:0000256" key="6">
    <source>
        <dbReference type="ARBA" id="ARBA00022573"/>
    </source>
</evidence>
<dbReference type="Proteomes" id="UP001065549">
    <property type="component" value="Unassembled WGS sequence"/>
</dbReference>
<dbReference type="AlphaFoldDB" id="A0A9J6QWU9"/>
<keyword evidence="9 14" id="KW-1133">Transmembrane helix</keyword>
<organism evidence="15 16">
    <name type="scientific">Hominibacterium faecale</name>
    <dbReference type="NCBI Taxonomy" id="2839743"/>
    <lineage>
        <taxon>Bacteria</taxon>
        <taxon>Bacillati</taxon>
        <taxon>Bacillota</taxon>
        <taxon>Clostridia</taxon>
        <taxon>Peptostreptococcales</taxon>
        <taxon>Anaerovoracaceae</taxon>
        <taxon>Hominibacterium</taxon>
    </lineage>
</organism>
<dbReference type="Pfam" id="PF01891">
    <property type="entry name" value="CbiM"/>
    <property type="match status" value="1"/>
</dbReference>
<reference evidence="15" key="1">
    <citation type="submission" date="2022-09" db="EMBL/GenBank/DDBJ databases">
        <title>Culturomic study of gut microbiota in children with autism spectrum disorder.</title>
        <authorList>
            <person name="Efimov B.A."/>
            <person name="Chaplin A.V."/>
            <person name="Sokolova S.R."/>
            <person name="Pikina A.P."/>
            <person name="Korzhanova M."/>
            <person name="Belova V."/>
            <person name="Korostin D."/>
        </authorList>
    </citation>
    <scope>NUCLEOTIDE SEQUENCE</scope>
    <source>
        <strain evidence="15">ASD5510</strain>
    </source>
</reference>
<dbReference type="InterPro" id="IPR002751">
    <property type="entry name" value="CbiM/NikMN"/>
</dbReference>
<evidence type="ECO:0000256" key="4">
    <source>
        <dbReference type="ARBA" id="ARBA00022448"/>
    </source>
</evidence>
<protein>
    <recommendedName>
        <fullName evidence="14">Cobalt transport protein CbiM</fullName>
    </recommendedName>
    <alternativeName>
        <fullName evidence="14">Energy-coupling factor transporter probable substrate-capture protein CbiM</fullName>
        <shortName evidence="14">ECF transporter S component CbiM</shortName>
    </alternativeName>
</protein>
<dbReference type="GO" id="GO:0043190">
    <property type="term" value="C:ATP-binding cassette (ABC) transporter complex"/>
    <property type="evidence" value="ECO:0007669"/>
    <property type="project" value="InterPro"/>
</dbReference>
<evidence type="ECO:0000256" key="12">
    <source>
        <dbReference type="ARBA" id="ARBA00023285"/>
    </source>
</evidence>
<keyword evidence="11 14" id="KW-0472">Membrane</keyword>
<keyword evidence="3 14" id="KW-0171">Cobalt transport</keyword>
<evidence type="ECO:0000256" key="3">
    <source>
        <dbReference type="ARBA" id="ARBA00022426"/>
    </source>
</evidence>
<evidence type="ECO:0000256" key="1">
    <source>
        <dbReference type="ARBA" id="ARBA00004429"/>
    </source>
</evidence>
<evidence type="ECO:0000256" key="13">
    <source>
        <dbReference type="ARBA" id="ARBA00060918"/>
    </source>
</evidence>
<keyword evidence="8" id="KW-0732">Signal</keyword>
<evidence type="ECO:0000256" key="5">
    <source>
        <dbReference type="ARBA" id="ARBA00022475"/>
    </source>
</evidence>
<dbReference type="EMBL" id="JAOSHN010000007">
    <property type="protein sequence ID" value="MCU7379963.1"/>
    <property type="molecule type" value="Genomic_DNA"/>
</dbReference>
<feature type="transmembrane region" description="Helical" evidence="14">
    <location>
        <begin position="206"/>
        <end position="232"/>
    </location>
</feature>
<accession>A0A9J6QWU9</accession>
<evidence type="ECO:0000313" key="15">
    <source>
        <dbReference type="EMBL" id="MCU7379963.1"/>
    </source>
</evidence>
<dbReference type="HAMAP" id="MF_01462">
    <property type="entry name" value="CbiM"/>
    <property type="match status" value="1"/>
</dbReference>
<keyword evidence="4 14" id="KW-0813">Transport</keyword>
<keyword evidence="7 14" id="KW-0812">Transmembrane</keyword>
<keyword evidence="6 14" id="KW-0169">Cobalamin biosynthesis</keyword>
<evidence type="ECO:0000256" key="7">
    <source>
        <dbReference type="ARBA" id="ARBA00022692"/>
    </source>
</evidence>
<keyword evidence="10 14" id="KW-0406">Ion transport</keyword>
<evidence type="ECO:0000256" key="8">
    <source>
        <dbReference type="ARBA" id="ARBA00022729"/>
    </source>
</evidence>
<feature type="transmembrane region" description="Helical" evidence="14">
    <location>
        <begin position="72"/>
        <end position="89"/>
    </location>
</feature>
<feature type="transmembrane region" description="Helical" evidence="14">
    <location>
        <begin position="172"/>
        <end position="194"/>
    </location>
</feature>
<dbReference type="NCBIfam" id="NF006184">
    <property type="entry name" value="PRK08319.1"/>
    <property type="match status" value="1"/>
</dbReference>
<keyword evidence="5 14" id="KW-1003">Cell membrane</keyword>
<dbReference type="PANTHER" id="PTHR43627:SF1">
    <property type="entry name" value="COBALT TRANSPORT PROTEIN CBIM"/>
    <property type="match status" value="1"/>
</dbReference>
<dbReference type="GO" id="GO:0015087">
    <property type="term" value="F:cobalt ion transmembrane transporter activity"/>
    <property type="evidence" value="ECO:0007669"/>
    <property type="project" value="UniProtKB-UniRule"/>
</dbReference>
<dbReference type="PANTHER" id="PTHR43627">
    <property type="match status" value="1"/>
</dbReference>
<evidence type="ECO:0000313" key="16">
    <source>
        <dbReference type="Proteomes" id="UP001065549"/>
    </source>
</evidence>
<evidence type="ECO:0000256" key="2">
    <source>
        <dbReference type="ARBA" id="ARBA00004953"/>
    </source>
</evidence>
<feature type="transmembrane region" description="Helical" evidence="14">
    <location>
        <begin position="40"/>
        <end position="60"/>
    </location>
</feature>
<comment type="subcellular location">
    <subcellularLocation>
        <location evidence="1">Cell inner membrane</location>
        <topology evidence="1">Multi-pass membrane protein</topology>
    </subcellularLocation>
    <subcellularLocation>
        <location evidence="14">Cell membrane</location>
        <topology evidence="14">Multi-pass membrane protein</topology>
    </subcellularLocation>
</comment>
<comment type="similarity">
    <text evidence="13 14">Belongs to the CbiM family.</text>
</comment>
<dbReference type="FunFam" id="1.10.1760.20:FF:000001">
    <property type="entry name" value="Cobalt transport protein CbiM"/>
    <property type="match status" value="1"/>
</dbReference>
<sequence length="251" mass="26383">MTRTRSKTERIMFTCGMVCALFFGVTTASSAMHIMEGYLPLNYCIIWGAICVPFFIAGLFSIKRTVIQHRKTLLLLVMMGAYVFVLSALKIPSVTGSSSHPTGTGLGAVLFGPAAMCVIGVIVLLFQALLLAHGGLTTLGANTFSMAIAGPFLAFGVFLICKKLRVPKSAGVFLAACLGDLFTYCVTALQLAVAHPSPVGGIAASLAEFLGIFAVTQIPLAVIEGLIAVVVIKALESYAKPELTELGYLGV</sequence>
<name>A0A9J6QWU9_9FIRM</name>
<keyword evidence="12 14" id="KW-0170">Cobalt</keyword>
<comment type="caution">
    <text evidence="15">The sequence shown here is derived from an EMBL/GenBank/DDBJ whole genome shotgun (WGS) entry which is preliminary data.</text>
</comment>
<dbReference type="Gene3D" id="1.10.1760.20">
    <property type="match status" value="1"/>
</dbReference>
<evidence type="ECO:0000256" key="11">
    <source>
        <dbReference type="ARBA" id="ARBA00023136"/>
    </source>
</evidence>
<dbReference type="RefSeq" id="WP_148394604.1">
    <property type="nucleotide sequence ID" value="NZ_JAJAGH010000003.1"/>
</dbReference>
<proteinExistence type="inferred from homology"/>
<keyword evidence="16" id="KW-1185">Reference proteome</keyword>
<gene>
    <name evidence="14" type="primary">cbiM</name>
    <name evidence="15" type="ORF">OBO34_16605</name>
</gene>
<dbReference type="InterPro" id="IPR018024">
    <property type="entry name" value="CbiM"/>
</dbReference>
<evidence type="ECO:0000256" key="14">
    <source>
        <dbReference type="HAMAP-Rule" id="MF_01462"/>
    </source>
</evidence>
<comment type="pathway">
    <text evidence="2 14">Cofactor biosynthesis; adenosylcobalamin biosynthesis.</text>
</comment>